<keyword evidence="6" id="KW-1185">Reference proteome</keyword>
<dbReference type="Gene3D" id="3.40.50.12780">
    <property type="entry name" value="N-terminal domain of ligase-like"/>
    <property type="match status" value="1"/>
</dbReference>
<dbReference type="InterPro" id="IPR042099">
    <property type="entry name" value="ANL_N_sf"/>
</dbReference>
<dbReference type="PANTHER" id="PTHR24096:SF149">
    <property type="entry name" value="AMP-BINDING DOMAIN-CONTAINING PROTEIN-RELATED"/>
    <property type="match status" value="1"/>
</dbReference>
<dbReference type="AlphaFoldDB" id="A0A9P9JKP6"/>
<accession>A0A9P9JKP6</accession>
<dbReference type="InterPro" id="IPR020845">
    <property type="entry name" value="AMP-binding_CS"/>
</dbReference>
<reference evidence="5" key="1">
    <citation type="journal article" date="2021" name="Nat. Commun.">
        <title>Genetic determinants of endophytism in the Arabidopsis root mycobiome.</title>
        <authorList>
            <person name="Mesny F."/>
            <person name="Miyauchi S."/>
            <person name="Thiergart T."/>
            <person name="Pickel B."/>
            <person name="Atanasova L."/>
            <person name="Karlsson M."/>
            <person name="Huettel B."/>
            <person name="Barry K.W."/>
            <person name="Haridas S."/>
            <person name="Chen C."/>
            <person name="Bauer D."/>
            <person name="Andreopoulos W."/>
            <person name="Pangilinan J."/>
            <person name="LaButti K."/>
            <person name="Riley R."/>
            <person name="Lipzen A."/>
            <person name="Clum A."/>
            <person name="Drula E."/>
            <person name="Henrissat B."/>
            <person name="Kohler A."/>
            <person name="Grigoriev I.V."/>
            <person name="Martin F.M."/>
            <person name="Hacquard S."/>
        </authorList>
    </citation>
    <scope>NUCLEOTIDE SEQUENCE</scope>
    <source>
        <strain evidence="5">MPI-CAGE-AT-0147</strain>
    </source>
</reference>
<evidence type="ECO:0000256" key="2">
    <source>
        <dbReference type="ARBA" id="ARBA00022598"/>
    </source>
</evidence>
<evidence type="ECO:0000313" key="6">
    <source>
        <dbReference type="Proteomes" id="UP000738349"/>
    </source>
</evidence>
<dbReference type="PROSITE" id="PS00455">
    <property type="entry name" value="AMP_BINDING"/>
    <property type="match status" value="1"/>
</dbReference>
<dbReference type="InterPro" id="IPR045851">
    <property type="entry name" value="AMP-bd_C_sf"/>
</dbReference>
<dbReference type="EMBL" id="JAGMUV010000002">
    <property type="protein sequence ID" value="KAH7170027.1"/>
    <property type="molecule type" value="Genomic_DNA"/>
</dbReference>
<comment type="caution">
    <text evidence="5">The sequence shown here is derived from an EMBL/GenBank/DDBJ whole genome shotgun (WGS) entry which is preliminary data.</text>
</comment>
<name>A0A9P9JKP6_9HYPO</name>
<dbReference type="InterPro" id="IPR000873">
    <property type="entry name" value="AMP-dep_synth/lig_dom"/>
</dbReference>
<feature type="non-terminal residue" evidence="5">
    <location>
        <position position="734"/>
    </location>
</feature>
<protein>
    <submittedName>
        <fullName evidence="5">4-coumarate-CoA ligase</fullName>
    </submittedName>
</protein>
<dbReference type="Proteomes" id="UP000738349">
    <property type="component" value="Unassembled WGS sequence"/>
</dbReference>
<dbReference type="SUPFAM" id="SSF54909">
    <property type="entry name" value="Dimeric alpha+beta barrel"/>
    <property type="match status" value="1"/>
</dbReference>
<organism evidence="5 6">
    <name type="scientific">Dactylonectria macrodidyma</name>
    <dbReference type="NCBI Taxonomy" id="307937"/>
    <lineage>
        <taxon>Eukaryota</taxon>
        <taxon>Fungi</taxon>
        <taxon>Dikarya</taxon>
        <taxon>Ascomycota</taxon>
        <taxon>Pezizomycotina</taxon>
        <taxon>Sordariomycetes</taxon>
        <taxon>Hypocreomycetidae</taxon>
        <taxon>Hypocreales</taxon>
        <taxon>Nectriaceae</taxon>
        <taxon>Dactylonectria</taxon>
    </lineage>
</organism>
<sequence>IDIPKDQNLTQLLHSSAYDLPESHLIAADSLTNRSITLGELRDRAGRIANGLKQKLNPEDQARWAIVLPNSVEFLEVFHSILWTGGVVCPINFALKATEIGHGIAVCRPQFIVAYGKIIPAIHEAIGVAAVELKKEGVQWQPPTVLSIITKTKSHSHIPDDFLSTERLDIPHWSDTSKRLASIHLSSGTTGKPKGVRLTHYNFVANVHQLVSHDRSQFHPASKTVAFTPWAHIAMTTMPMFLGPYTGMFHHAMPSYNLEAFAKLVGSNQATSFQGVPSVVLSLAKSDVTARYDFSRAAILNVGGTPLKKGDMDKLMSRAPWKTIQAYGMTEAAAYVAYQSLGETLPEGSTGRLLPGIEARLVNEGTVNDAPLGGPGELWLRGPNITSGYAFNDEANNQGFPQDNWYNTGDVCTIDKQGRLSIVGRTKDLIKYKGFQVSPSELESYINSHPDVAEGGVGALWDESQLTEVPTAWVVLKPHLLEKSASERKSSLKSVQSWIDEQVSGYKKLRGGVWEVDKLPRNATGKILRKELVKMREGVCSIDRRLPAKLEPGTLKYAALILREDDARSVYAIEEYADKAAFDLHMSSSGVTEINKWFGDENVLDPNDKPDVHILEYLPGFRFDRKEVLTHDDPHIAFAELDYVPGGLDTSVPYWKAVVETGRNGEPGTLVYGISKDTQKENRLCAFEVYESANYLKDVHVPSKAIQDSINNTKHLRTGLRHHFLQKKGGFLHR</sequence>
<dbReference type="Gene3D" id="3.30.70.100">
    <property type="match status" value="1"/>
</dbReference>
<dbReference type="InterPro" id="IPR011008">
    <property type="entry name" value="Dimeric_a/b-barrel"/>
</dbReference>
<evidence type="ECO:0000313" key="5">
    <source>
        <dbReference type="EMBL" id="KAH7170027.1"/>
    </source>
</evidence>
<dbReference type="SUPFAM" id="SSF56801">
    <property type="entry name" value="Acetyl-CoA synthetase-like"/>
    <property type="match status" value="1"/>
</dbReference>
<evidence type="ECO:0000259" key="3">
    <source>
        <dbReference type="Pfam" id="PF00501"/>
    </source>
</evidence>
<keyword evidence="2 5" id="KW-0436">Ligase</keyword>
<dbReference type="GO" id="GO:0016405">
    <property type="term" value="F:CoA-ligase activity"/>
    <property type="evidence" value="ECO:0007669"/>
    <property type="project" value="TreeGrafter"/>
</dbReference>
<dbReference type="Gene3D" id="3.30.300.30">
    <property type="match status" value="1"/>
</dbReference>
<feature type="domain" description="AMP-dependent synthetase/ligase" evidence="3">
    <location>
        <begin position="32"/>
        <end position="389"/>
    </location>
</feature>
<feature type="non-terminal residue" evidence="5">
    <location>
        <position position="1"/>
    </location>
</feature>
<dbReference type="Pfam" id="PF00501">
    <property type="entry name" value="AMP-binding"/>
    <property type="match status" value="1"/>
</dbReference>
<dbReference type="OrthoDB" id="1898221at2759"/>
<gene>
    <name evidence="5" type="ORF">EDB81DRAFT_908460</name>
</gene>
<dbReference type="InterPro" id="IPR025110">
    <property type="entry name" value="AMP-bd_C"/>
</dbReference>
<dbReference type="PANTHER" id="PTHR24096">
    <property type="entry name" value="LONG-CHAIN-FATTY-ACID--COA LIGASE"/>
    <property type="match status" value="1"/>
</dbReference>
<feature type="domain" description="AMP-binding enzyme C-terminal" evidence="4">
    <location>
        <begin position="441"/>
        <end position="526"/>
    </location>
</feature>
<proteinExistence type="inferred from homology"/>
<dbReference type="Pfam" id="PF13193">
    <property type="entry name" value="AMP-binding_C"/>
    <property type="match status" value="1"/>
</dbReference>
<evidence type="ECO:0000259" key="4">
    <source>
        <dbReference type="Pfam" id="PF13193"/>
    </source>
</evidence>
<evidence type="ECO:0000256" key="1">
    <source>
        <dbReference type="ARBA" id="ARBA00006432"/>
    </source>
</evidence>
<comment type="similarity">
    <text evidence="1">Belongs to the ATP-dependent AMP-binding enzyme family.</text>
</comment>